<gene>
    <name evidence="1" type="ORF">BLCOC_15310</name>
</gene>
<dbReference type="EMBL" id="CP136422">
    <property type="protein sequence ID" value="WPX73190.1"/>
    <property type="molecule type" value="Genomic_DNA"/>
</dbReference>
<organism evidence="1 2">
    <name type="scientific">Blautia producta</name>
    <dbReference type="NCBI Taxonomy" id="33035"/>
    <lineage>
        <taxon>Bacteria</taxon>
        <taxon>Bacillati</taxon>
        <taxon>Bacillota</taxon>
        <taxon>Clostridia</taxon>
        <taxon>Lachnospirales</taxon>
        <taxon>Lachnospiraceae</taxon>
        <taxon>Blautia</taxon>
    </lineage>
</organism>
<reference evidence="1" key="1">
    <citation type="submission" date="2023-10" db="EMBL/GenBank/DDBJ databases">
        <title>Genome sequence of Blautia coccoides DSM 935.</title>
        <authorList>
            <person name="Boeer T."/>
            <person name="Bengelsdorf F.R."/>
            <person name="Daniel R."/>
            <person name="Poehlein A."/>
        </authorList>
    </citation>
    <scope>NUCLEOTIDE SEQUENCE [LARGE SCALE GENOMIC DNA]</scope>
    <source>
        <strain evidence="1">DSM 935</strain>
    </source>
</reference>
<proteinExistence type="predicted"/>
<keyword evidence="2" id="KW-1185">Reference proteome</keyword>
<sequence length="130" mass="15361">MPLNDGTKKIFLNTKGRNDPDVPLELVHFLKYVENTTDEFVEKANDPVIKTIHDQVTELKKSREWEAKYMKFEELLLDREQEGREEGREEGLAQMSKLIRLLLRDGKAEQIPLITEDPELRDRLLKQYHI</sequence>
<evidence type="ECO:0000313" key="2">
    <source>
        <dbReference type="Proteomes" id="UP001325248"/>
    </source>
</evidence>
<evidence type="ECO:0008006" key="3">
    <source>
        <dbReference type="Google" id="ProtNLM"/>
    </source>
</evidence>
<name>A0ABZ0U898_9FIRM</name>
<evidence type="ECO:0000313" key="1">
    <source>
        <dbReference type="EMBL" id="WPX73190.1"/>
    </source>
</evidence>
<protein>
    <recommendedName>
        <fullName evidence="3">Transposase/invertase (TIGR01784 family)</fullName>
    </recommendedName>
</protein>
<accession>A0ABZ0U898</accession>
<dbReference type="Proteomes" id="UP001325248">
    <property type="component" value="Chromosome"/>
</dbReference>